<dbReference type="InterPro" id="IPR006222">
    <property type="entry name" value="GCVT_N"/>
</dbReference>
<gene>
    <name evidence="4" type="primary">gcvT</name>
    <name evidence="4" type="ORF">GCM10010994_20640</name>
</gene>
<protein>
    <submittedName>
        <fullName evidence="4">Folate-binding protein</fullName>
    </submittedName>
</protein>
<evidence type="ECO:0000313" key="4">
    <source>
        <dbReference type="EMBL" id="GGC61881.1"/>
    </source>
</evidence>
<evidence type="ECO:0000313" key="5">
    <source>
        <dbReference type="Proteomes" id="UP000637002"/>
    </source>
</evidence>
<evidence type="ECO:0000256" key="1">
    <source>
        <dbReference type="ARBA" id="ARBA00022946"/>
    </source>
</evidence>
<evidence type="ECO:0000259" key="2">
    <source>
        <dbReference type="Pfam" id="PF01571"/>
    </source>
</evidence>
<dbReference type="NCBIfam" id="TIGR03317">
    <property type="entry name" value="ygfZ_signature"/>
    <property type="match status" value="1"/>
</dbReference>
<evidence type="ECO:0000259" key="3">
    <source>
        <dbReference type="Pfam" id="PF25455"/>
    </source>
</evidence>
<dbReference type="EMBL" id="BMGG01000003">
    <property type="protein sequence ID" value="GGC61881.1"/>
    <property type="molecule type" value="Genomic_DNA"/>
</dbReference>
<keyword evidence="5" id="KW-1185">Reference proteome</keyword>
<proteinExistence type="predicted"/>
<dbReference type="InterPro" id="IPR045179">
    <property type="entry name" value="YgfZ/GcvT"/>
</dbReference>
<organism evidence="4 5">
    <name type="scientific">Chelatococcus reniformis</name>
    <dbReference type="NCBI Taxonomy" id="1494448"/>
    <lineage>
        <taxon>Bacteria</taxon>
        <taxon>Pseudomonadati</taxon>
        <taxon>Pseudomonadota</taxon>
        <taxon>Alphaproteobacteria</taxon>
        <taxon>Hyphomicrobiales</taxon>
        <taxon>Chelatococcaceae</taxon>
        <taxon>Chelatococcus</taxon>
    </lineage>
</organism>
<dbReference type="PANTHER" id="PTHR22602:SF0">
    <property type="entry name" value="TRANSFERASE CAF17, MITOCHONDRIAL-RELATED"/>
    <property type="match status" value="1"/>
</dbReference>
<dbReference type="InterPro" id="IPR057460">
    <property type="entry name" value="CAF17_C"/>
</dbReference>
<dbReference type="Pfam" id="PF01571">
    <property type="entry name" value="GCV_T"/>
    <property type="match status" value="1"/>
</dbReference>
<name>A0A916U738_9HYPH</name>
<dbReference type="GO" id="GO:0016226">
    <property type="term" value="P:iron-sulfur cluster assembly"/>
    <property type="evidence" value="ECO:0007669"/>
    <property type="project" value="TreeGrafter"/>
</dbReference>
<feature type="domain" description="CAF17 C-terminal" evidence="3">
    <location>
        <begin position="212"/>
        <end position="285"/>
    </location>
</feature>
<comment type="caution">
    <text evidence="4">The sequence shown here is derived from an EMBL/GenBank/DDBJ whole genome shotgun (WGS) entry which is preliminary data.</text>
</comment>
<feature type="domain" description="GCVT N-terminal" evidence="2">
    <location>
        <begin position="10"/>
        <end position="113"/>
    </location>
</feature>
<reference evidence="4" key="1">
    <citation type="journal article" date="2014" name="Int. J. Syst. Evol. Microbiol.">
        <title>Complete genome sequence of Corynebacterium casei LMG S-19264T (=DSM 44701T), isolated from a smear-ripened cheese.</title>
        <authorList>
            <consortium name="US DOE Joint Genome Institute (JGI-PGF)"/>
            <person name="Walter F."/>
            <person name="Albersmeier A."/>
            <person name="Kalinowski J."/>
            <person name="Ruckert C."/>
        </authorList>
    </citation>
    <scope>NUCLEOTIDE SEQUENCE</scope>
    <source>
        <strain evidence="4">CGMCC 1.12919</strain>
    </source>
</reference>
<dbReference type="AlphaFoldDB" id="A0A916U738"/>
<dbReference type="Pfam" id="PF25455">
    <property type="entry name" value="Beta-barrel_CAF17_C"/>
    <property type="match status" value="1"/>
</dbReference>
<dbReference type="InterPro" id="IPR027266">
    <property type="entry name" value="TrmE/GcvT-like"/>
</dbReference>
<keyword evidence="1" id="KW-0809">Transit peptide</keyword>
<dbReference type="RefSeq" id="WP_188609058.1">
    <property type="nucleotide sequence ID" value="NZ_BMGG01000003.1"/>
</dbReference>
<dbReference type="SUPFAM" id="SSF103025">
    <property type="entry name" value="Folate-binding domain"/>
    <property type="match status" value="1"/>
</dbReference>
<dbReference type="PANTHER" id="PTHR22602">
    <property type="entry name" value="TRANSFERASE CAF17, MITOCHONDRIAL-RELATED"/>
    <property type="match status" value="1"/>
</dbReference>
<dbReference type="PIRSF" id="PIRSF006487">
    <property type="entry name" value="GcvT"/>
    <property type="match status" value="1"/>
</dbReference>
<sequence>MPITHLADRGVIEVGGPEAATFLQNLVTCNIDALAPGRASLGALLAPQGKILFDFLVVAVPTEDGPRYLLDVAADKAAELAKRLGFYKLRAKVTVTDRSATLAVAAAWGDEAAAERLRAVAAPVFADPRLAALGWRAIGDRPAVAALGADEADSYHAHRIALGIPEGGKDYAFADAFPHEADMDQLGGVDFAKGCYVGQEVVSRMQHRGTARTRIVAARLIAAQPVAAGSEIVCADTRLGTLVSASGAHGLALVRLDRLGDALTGGQPITAAGVPVAIEKPAWATFPFPTRQPAAAQPS</sequence>
<reference evidence="4" key="2">
    <citation type="submission" date="2020-09" db="EMBL/GenBank/DDBJ databases">
        <authorList>
            <person name="Sun Q."/>
            <person name="Zhou Y."/>
        </authorList>
    </citation>
    <scope>NUCLEOTIDE SEQUENCE</scope>
    <source>
        <strain evidence="4">CGMCC 1.12919</strain>
    </source>
</reference>
<dbReference type="InterPro" id="IPR017703">
    <property type="entry name" value="YgfZ/GCV_T_CS"/>
</dbReference>
<accession>A0A916U738</accession>
<dbReference type="Gene3D" id="3.30.1360.120">
    <property type="entry name" value="Probable tRNA modification gtpase trme, domain 1"/>
    <property type="match status" value="2"/>
</dbReference>
<dbReference type="Proteomes" id="UP000637002">
    <property type="component" value="Unassembled WGS sequence"/>
</dbReference>